<gene>
    <name evidence="2" type="ORF">BSL78_18268</name>
</gene>
<organism evidence="2 3">
    <name type="scientific">Stichopus japonicus</name>
    <name type="common">Sea cucumber</name>
    <dbReference type="NCBI Taxonomy" id="307972"/>
    <lineage>
        <taxon>Eukaryota</taxon>
        <taxon>Metazoa</taxon>
        <taxon>Echinodermata</taxon>
        <taxon>Eleutherozoa</taxon>
        <taxon>Echinozoa</taxon>
        <taxon>Holothuroidea</taxon>
        <taxon>Aspidochirotacea</taxon>
        <taxon>Aspidochirotida</taxon>
        <taxon>Stichopodidae</taxon>
        <taxon>Apostichopus</taxon>
    </lineage>
</organism>
<keyword evidence="3" id="KW-1185">Reference proteome</keyword>
<dbReference type="Proteomes" id="UP000230750">
    <property type="component" value="Unassembled WGS sequence"/>
</dbReference>
<feature type="compositionally biased region" description="Basic and acidic residues" evidence="1">
    <location>
        <begin position="90"/>
        <end position="119"/>
    </location>
</feature>
<dbReference type="AlphaFoldDB" id="A0A2G8KA86"/>
<comment type="caution">
    <text evidence="2">The sequence shown here is derived from an EMBL/GenBank/DDBJ whole genome shotgun (WGS) entry which is preliminary data.</text>
</comment>
<protein>
    <submittedName>
        <fullName evidence="2">Uncharacterized protein</fullName>
    </submittedName>
</protein>
<dbReference type="OrthoDB" id="5824032at2759"/>
<feature type="region of interest" description="Disordered" evidence="1">
    <location>
        <begin position="77"/>
        <end position="127"/>
    </location>
</feature>
<reference evidence="2 3" key="1">
    <citation type="journal article" date="2017" name="PLoS Biol.">
        <title>The sea cucumber genome provides insights into morphological evolution and visceral regeneration.</title>
        <authorList>
            <person name="Zhang X."/>
            <person name="Sun L."/>
            <person name="Yuan J."/>
            <person name="Sun Y."/>
            <person name="Gao Y."/>
            <person name="Zhang L."/>
            <person name="Li S."/>
            <person name="Dai H."/>
            <person name="Hamel J.F."/>
            <person name="Liu C."/>
            <person name="Yu Y."/>
            <person name="Liu S."/>
            <person name="Lin W."/>
            <person name="Guo K."/>
            <person name="Jin S."/>
            <person name="Xu P."/>
            <person name="Storey K.B."/>
            <person name="Huan P."/>
            <person name="Zhang T."/>
            <person name="Zhou Y."/>
            <person name="Zhang J."/>
            <person name="Lin C."/>
            <person name="Li X."/>
            <person name="Xing L."/>
            <person name="Huo D."/>
            <person name="Sun M."/>
            <person name="Wang L."/>
            <person name="Mercier A."/>
            <person name="Li F."/>
            <person name="Yang H."/>
            <person name="Xiang J."/>
        </authorList>
    </citation>
    <scope>NUCLEOTIDE SEQUENCE [LARGE SCALE GENOMIC DNA]</scope>
    <source>
        <strain evidence="2">Shaxun</strain>
        <tissue evidence="2">Muscle</tissue>
    </source>
</reference>
<evidence type="ECO:0000256" key="1">
    <source>
        <dbReference type="SAM" id="MobiDB-lite"/>
    </source>
</evidence>
<sequence length="127" mass="15057">MLGYKLQTGEGWKTVSWMASHEEVPGTFSYPAWTAHYFVKYHVATKPHGIVTEKSAVFLIMQVTTDLWRSLDLQRLSDHAKRTRRNKSPAVRERYKERQEKQKHLHHQDTGKKRDERRNQLCISHKT</sequence>
<accession>A0A2G8KA86</accession>
<dbReference type="EMBL" id="MRZV01000747">
    <property type="protein sequence ID" value="PIK44883.1"/>
    <property type="molecule type" value="Genomic_DNA"/>
</dbReference>
<proteinExistence type="predicted"/>
<evidence type="ECO:0000313" key="3">
    <source>
        <dbReference type="Proteomes" id="UP000230750"/>
    </source>
</evidence>
<evidence type="ECO:0000313" key="2">
    <source>
        <dbReference type="EMBL" id="PIK44883.1"/>
    </source>
</evidence>
<name>A0A2G8KA86_STIJA</name>